<dbReference type="OrthoDB" id="446317at2"/>
<dbReference type="Gene3D" id="1.25.40.10">
    <property type="entry name" value="Tetratricopeptide repeat domain"/>
    <property type="match status" value="2"/>
</dbReference>
<proteinExistence type="predicted"/>
<dbReference type="InterPro" id="IPR011990">
    <property type="entry name" value="TPR-like_helical_dom_sf"/>
</dbReference>
<dbReference type="RefSeq" id="WP_124975976.1">
    <property type="nucleotide sequence ID" value="NZ_BDQK01000014.1"/>
</dbReference>
<dbReference type="Proteomes" id="UP000287247">
    <property type="component" value="Unassembled WGS sequence"/>
</dbReference>
<protein>
    <submittedName>
        <fullName evidence="2">Tetratricopeptide repeat domain protein</fullName>
    </submittedName>
</protein>
<name>A0A401IL80_APHSA</name>
<dbReference type="AlphaFoldDB" id="A0A401IL80"/>
<comment type="caution">
    <text evidence="2">The sequence shown here is derived from an EMBL/GenBank/DDBJ whole genome shotgun (WGS) entry which is preliminary data.</text>
</comment>
<dbReference type="PANTHER" id="PTHR10098:SF112">
    <property type="entry name" value="SLR0380 PROTEIN"/>
    <property type="match status" value="1"/>
</dbReference>
<sequence>MKFKQVNKFYQQLILTFLLGLFFSLYPIIISAQTTISPEEFVRQAESLYQKGQILESANNLEKALNMFQEQTSENIAKIAITATNLCRIQIELGQGEKAINTCDLAINNYRQTNNLLGIKQSQLYQTYALQNLGLYPLACQKISEIINIDSENCQAFKYLEDLKDLESFKSIQIGDILTIEAWRSLAEILRVIGQFPASQTILETLSKELEQNPNIASELFLSLGNIYTVRGNLERERVADTKYNYIPWEYEKGEIYQKSLTDESYYKKAQESYQKASQSLIKETQLKAQLNLSQLLLLQNKVEQAEKLHNELNLTQIPLTQFRIYAKIQYTKQQQWINSLKNQHNYTKIIELLEESVQEANSIETEKSQYLISYTLGNLGSFYEYLSYQKNDNNALKKAQELTQKALYLSQPQVNPSLAYQWQWQLARLEKAAGNLNQAKDYYESAIKTLETVRKNILIIRQDIQFSFRDNIEPLYREFIDSLLELNQKNNDPEILKIVLKQFNSLQLAELENFLQCDLSSATGIKEIGDSQVMIISPIFLKDKLALIYQIPAKNNYINYQKINISNQEVTKILKNLQNYLGEVGNGCSKCEIPRESQKVYQWIIKPLEPILQENKDIKTLVFILDGLLRNIPMSALYDAEKQEYLLQKDYAIAIVPGLTLLQPQSSSKTPTVLLGGYELEQKINNLSFPPIKYLREELENIAKIFPTSSLLLNQDFTEANLQKELQTNQYSVIHWKTHGIFSSNPDDTFIVASNQVIKPNELSQLINTGSQEKTSPIDLLVLSACQTAKGDNRAVLGLAGIAVKAGTSSTLSTLWRAEDKANTKLMTDFYQALSQPNMTKSKALHQAQLSLFTYGIEYKDPHYWANYILVGNWQ</sequence>
<gene>
    <name evidence="2" type="ORF">AsFPU1_3436</name>
</gene>
<dbReference type="EMBL" id="BDQK01000014">
    <property type="protein sequence ID" value="GBF82013.1"/>
    <property type="molecule type" value="Genomic_DNA"/>
</dbReference>
<evidence type="ECO:0000259" key="1">
    <source>
        <dbReference type="Pfam" id="PF12770"/>
    </source>
</evidence>
<keyword evidence="3" id="KW-1185">Reference proteome</keyword>
<feature type="domain" description="CHAT" evidence="1">
    <location>
        <begin position="597"/>
        <end position="874"/>
    </location>
</feature>
<accession>A0A401IL80</accession>
<dbReference type="InterPro" id="IPR024983">
    <property type="entry name" value="CHAT_dom"/>
</dbReference>
<reference evidence="3" key="1">
    <citation type="submission" date="2017-05" db="EMBL/GenBank/DDBJ databases">
        <title>Physiological properties and genetic analysis related to exopolysaccharide production of fresh-water unicellular cyanobacterium Aphanothece sacrum, Suizenji Nori, that has been cultured as a food source in Japan.</title>
        <authorList>
            <person name="Kanesaki Y."/>
            <person name="Yoshikawa S."/>
            <person name="Ohki K."/>
        </authorList>
    </citation>
    <scope>NUCLEOTIDE SEQUENCE [LARGE SCALE GENOMIC DNA]</scope>
    <source>
        <strain evidence="3">FPU1</strain>
    </source>
</reference>
<dbReference type="PANTHER" id="PTHR10098">
    <property type="entry name" value="RAPSYN-RELATED"/>
    <property type="match status" value="1"/>
</dbReference>
<dbReference type="SUPFAM" id="SSF48452">
    <property type="entry name" value="TPR-like"/>
    <property type="match status" value="1"/>
</dbReference>
<organism evidence="2 3">
    <name type="scientific">Aphanothece sacrum FPU1</name>
    <dbReference type="NCBI Taxonomy" id="1920663"/>
    <lineage>
        <taxon>Bacteria</taxon>
        <taxon>Bacillati</taxon>
        <taxon>Cyanobacteriota</taxon>
        <taxon>Cyanophyceae</taxon>
        <taxon>Oscillatoriophycideae</taxon>
        <taxon>Chroococcales</taxon>
        <taxon>Aphanothecaceae</taxon>
        <taxon>Aphanothece</taxon>
    </lineage>
</organism>
<evidence type="ECO:0000313" key="3">
    <source>
        <dbReference type="Proteomes" id="UP000287247"/>
    </source>
</evidence>
<evidence type="ECO:0000313" key="2">
    <source>
        <dbReference type="EMBL" id="GBF82013.1"/>
    </source>
</evidence>
<dbReference type="Pfam" id="PF12770">
    <property type="entry name" value="CHAT"/>
    <property type="match status" value="1"/>
</dbReference>